<dbReference type="Gene3D" id="3.40.50.300">
    <property type="entry name" value="P-loop containing nucleotide triphosphate hydrolases"/>
    <property type="match status" value="1"/>
</dbReference>
<feature type="domain" description="G" evidence="2">
    <location>
        <begin position="51"/>
        <end position="155"/>
    </location>
</feature>
<evidence type="ECO:0000259" key="2">
    <source>
        <dbReference type="Pfam" id="PF01926"/>
    </source>
</evidence>
<dbReference type="InterPro" id="IPR027417">
    <property type="entry name" value="P-loop_NTPase"/>
</dbReference>
<dbReference type="EMBL" id="LZDN01000019">
    <property type="protein sequence ID" value="OBX50249.1"/>
    <property type="molecule type" value="Genomic_DNA"/>
</dbReference>
<reference evidence="3 4" key="1">
    <citation type="submission" date="2016-06" db="EMBL/GenBank/DDBJ databases">
        <title>Draft genome of Moraxella nonliquefaciens CCUG 60284.</title>
        <authorList>
            <person name="Salva-Serra F."/>
            <person name="Engstrom-Jakobsson H."/>
            <person name="Thorell K."/>
            <person name="Gonzales-Siles L."/>
            <person name="Karlsson R."/>
            <person name="Boulund F."/>
            <person name="Engstrand L."/>
            <person name="Kristiansson E."/>
            <person name="Moore E."/>
        </authorList>
    </citation>
    <scope>NUCLEOTIDE SEQUENCE [LARGE SCALE GENOMIC DNA]</scope>
    <source>
        <strain evidence="3 4">CCUG 60284</strain>
    </source>
</reference>
<dbReference type="Proteomes" id="UP000092671">
    <property type="component" value="Unassembled WGS sequence"/>
</dbReference>
<dbReference type="OrthoDB" id="238366at2"/>
<keyword evidence="1" id="KW-0175">Coiled coil</keyword>
<dbReference type="SUPFAM" id="SSF52540">
    <property type="entry name" value="P-loop containing nucleoside triphosphate hydrolases"/>
    <property type="match status" value="1"/>
</dbReference>
<dbReference type="InterPro" id="IPR006073">
    <property type="entry name" value="GTP-bd"/>
</dbReference>
<name>A0A1B8PJ27_MORNO</name>
<dbReference type="Pfam" id="PF01926">
    <property type="entry name" value="MMR_HSR1"/>
    <property type="match status" value="1"/>
</dbReference>
<evidence type="ECO:0000313" key="4">
    <source>
        <dbReference type="Proteomes" id="UP000092671"/>
    </source>
</evidence>
<protein>
    <recommendedName>
        <fullName evidence="2">G domain-containing protein</fullName>
    </recommendedName>
</protein>
<dbReference type="AlphaFoldDB" id="A0A1B8PJ27"/>
<comment type="caution">
    <text evidence="3">The sequence shown here is derived from an EMBL/GenBank/DDBJ whole genome shotgun (WGS) entry which is preliminary data.</text>
</comment>
<accession>A0A1B8PJ27</accession>
<organism evidence="3 4">
    <name type="scientific">Moraxella nonliquefaciens</name>
    <dbReference type="NCBI Taxonomy" id="478"/>
    <lineage>
        <taxon>Bacteria</taxon>
        <taxon>Pseudomonadati</taxon>
        <taxon>Pseudomonadota</taxon>
        <taxon>Gammaproteobacteria</taxon>
        <taxon>Moraxellales</taxon>
        <taxon>Moraxellaceae</taxon>
        <taxon>Moraxella</taxon>
    </lineage>
</organism>
<evidence type="ECO:0000256" key="1">
    <source>
        <dbReference type="SAM" id="Coils"/>
    </source>
</evidence>
<feature type="coiled-coil region" evidence="1">
    <location>
        <begin position="467"/>
        <end position="494"/>
    </location>
</feature>
<dbReference type="RefSeq" id="WP_066893422.1">
    <property type="nucleotide sequence ID" value="NZ_LZDN01000019.1"/>
</dbReference>
<sequence>MLNTQNQLQVLFNAFENTQYALTDSDILNSDRYHELLHRFDKKKANPELSIMVYGVYNAGKSTFINALLGQESAPVGDVPLTHKVDSYPYKNYTIQDTPGIDAPKEHEQVTDGQLEKVDAVLFVVNPSGVAEEKDTLDKLIFLFKKHKKVFLIFNEKTPFSEEDFIKIKDQTRKRLQDIALEHGIKEEILKDIPIFKINAKTALKGKLEDKPKLVEHSGINLLEKELNKFIDEIINNNEVYHSLKSSLADFIDDNIETLQKRCDNNIKKQYDNLVKEIYQDRTLLLNSTKSRINRLQSQLSDNIKTWLRDNPKSAEQQIENWVNSNINVLHEDVSYDFESLAAKLQSQIEDVQVSLPQLSQEDIGKVEIAYQELLKDGKETDFDSEKIGEVIDGIDPKYIVNVVGKVAPKITEQHIVMTLQLTKKYLPTLMKGIGTKTMEKMAKKVATRFLPIIGPVISVGVELWDMQKESQNAQKMQQAIDEQNRQRERYYQQISDTAHQISGQIGDELRHNLVNSINEFFAQFMDFIKSTRQAFSEQEQKNSQVLSSLTAVKQELANV</sequence>
<proteinExistence type="predicted"/>
<gene>
    <name evidence="3" type="ORF">A9Z60_09680</name>
</gene>
<evidence type="ECO:0000313" key="3">
    <source>
        <dbReference type="EMBL" id="OBX50249.1"/>
    </source>
</evidence>
<dbReference type="GO" id="GO:0005525">
    <property type="term" value="F:GTP binding"/>
    <property type="evidence" value="ECO:0007669"/>
    <property type="project" value="InterPro"/>
</dbReference>